<dbReference type="Pfam" id="PF19458">
    <property type="entry name" value="DUF5995"/>
    <property type="match status" value="1"/>
</dbReference>
<dbReference type="EMBL" id="JACVEL010000004">
    <property type="protein sequence ID" value="MBC9812339.1"/>
    <property type="molecule type" value="Genomic_DNA"/>
</dbReference>
<comment type="caution">
    <text evidence="1">The sequence shown here is derived from an EMBL/GenBank/DDBJ whole genome shotgun (WGS) entry which is preliminary data.</text>
</comment>
<sequence length="278" mass="31925">MTLTTQLQQPITSIDQVIDELNNIIEWSIRHNSRIGYFAVLYHRVTCRIKEGIERGEFEDGKRMERLDILFATRYIHAWQEWTNHKTPTQSWEVAFEATKNTSTIILQHMLLGINAHINLDLGIATNETMQQQPCIEGILHDFDTINSILASLVDEVEKDLSKVSPMIWLVQKFGKGYEDKLATFSIDIARTGAWYFGCMLHVAEEDNSLIQTRDQSIAALGQNLAKPKSKILRTLVWLASLFERGKPSEVIEKLRYVVKAAAEKSVEKMDFSYVKQH</sequence>
<evidence type="ECO:0000313" key="1">
    <source>
        <dbReference type="EMBL" id="MBC9812339.1"/>
    </source>
</evidence>
<accession>A0A8J6TT51</accession>
<keyword evidence="2" id="KW-1185">Reference proteome</keyword>
<name>A0A8J6TT51_9FLAO</name>
<proteinExistence type="predicted"/>
<dbReference type="RefSeq" id="WP_163489736.1">
    <property type="nucleotide sequence ID" value="NZ_JACVEL010000004.1"/>
</dbReference>
<protein>
    <submittedName>
        <fullName evidence="1">Uncharacterized protein</fullName>
    </submittedName>
</protein>
<dbReference type="AlphaFoldDB" id="A0A8J6TT51"/>
<dbReference type="InterPro" id="IPR046037">
    <property type="entry name" value="DUF5995"/>
</dbReference>
<gene>
    <name evidence="1" type="ORF">H9Y05_07605</name>
</gene>
<dbReference type="Proteomes" id="UP000652681">
    <property type="component" value="Unassembled WGS sequence"/>
</dbReference>
<reference evidence="1" key="1">
    <citation type="submission" date="2020-09" db="EMBL/GenBank/DDBJ databases">
        <title>Taishania pollutisoli gen. nov., sp. nov., Isolated from Tetrabromobisphenol A-Contaminated Soil.</title>
        <authorList>
            <person name="Chen Q."/>
        </authorList>
    </citation>
    <scope>NUCLEOTIDE SEQUENCE</scope>
    <source>
        <strain evidence="1">CZZ-1</strain>
    </source>
</reference>
<evidence type="ECO:0000313" key="2">
    <source>
        <dbReference type="Proteomes" id="UP000652681"/>
    </source>
</evidence>
<organism evidence="1 2">
    <name type="scientific">Taishania pollutisoli</name>
    <dbReference type="NCBI Taxonomy" id="2766479"/>
    <lineage>
        <taxon>Bacteria</taxon>
        <taxon>Pseudomonadati</taxon>
        <taxon>Bacteroidota</taxon>
        <taxon>Flavobacteriia</taxon>
        <taxon>Flavobacteriales</taxon>
        <taxon>Crocinitomicaceae</taxon>
        <taxon>Taishania</taxon>
    </lineage>
</organism>